<sequence length="332" mass="38310">MEHMAGAERGAAQATDGDRLSTFEEVLERWALYDCSAVTNSPGDAEMRELFRQWRATRRKPATVSANVTPQSLDRAWTAFVERWNTEGADEFRRKLEQREVGHANLSLSALAAQVCELSWGADQNCCFVHYNEGCARCHEYRLSRPSPAAWQRFLDAAPLSPTENQVIGRYQRALSEARRGAPPRRLAGLPHTPPRNPERLGGAPRGAPNYLPWARASGQGTADVGERDRRGYEHRGQAVYDEERRDDRRAPRSPPRYDERGPRYPQAAEGRRSETDPHERWAEAGCQRRRDWERMERLERDLEELRRRLGARGPERRERDRDWGAGWEQRR</sequence>
<dbReference type="Proteomes" id="UP000054423">
    <property type="component" value="Unassembled WGS sequence"/>
</dbReference>
<feature type="region of interest" description="Disordered" evidence="1">
    <location>
        <begin position="307"/>
        <end position="332"/>
    </location>
</feature>
<gene>
    <name evidence="2" type="ORF">L917_10475</name>
</gene>
<feature type="region of interest" description="Disordered" evidence="1">
    <location>
        <begin position="173"/>
        <end position="287"/>
    </location>
</feature>
<proteinExistence type="predicted"/>
<protein>
    <submittedName>
        <fullName evidence="2">Uncharacterized protein</fullName>
    </submittedName>
</protein>
<dbReference type="VEuPathDB" id="FungiDB:PPTG_22118"/>
<accession>W2L0I9</accession>
<evidence type="ECO:0000256" key="1">
    <source>
        <dbReference type="SAM" id="MobiDB-lite"/>
    </source>
</evidence>
<reference evidence="2" key="1">
    <citation type="submission" date="2013-11" db="EMBL/GenBank/DDBJ databases">
        <title>The Genome Sequence of Phytophthora parasitica CHvinca01.</title>
        <authorList>
            <consortium name="The Broad Institute Genomics Platform"/>
            <person name="Russ C."/>
            <person name="Tyler B."/>
            <person name="Panabieres F."/>
            <person name="Shan W."/>
            <person name="Tripathy S."/>
            <person name="Grunwald N."/>
            <person name="Machado M."/>
            <person name="Johnson C.S."/>
            <person name="Arredondo F."/>
            <person name="Hong C."/>
            <person name="Coffey M."/>
            <person name="Young S.K."/>
            <person name="Zeng Q."/>
            <person name="Gargeya S."/>
            <person name="Fitzgerald M."/>
            <person name="Abouelleil A."/>
            <person name="Alvarado L."/>
            <person name="Chapman S.B."/>
            <person name="Gainer-Dewar J."/>
            <person name="Goldberg J."/>
            <person name="Griggs A."/>
            <person name="Gujja S."/>
            <person name="Hansen M."/>
            <person name="Howarth C."/>
            <person name="Imamovic A."/>
            <person name="Ireland A."/>
            <person name="Larimer J."/>
            <person name="McCowan C."/>
            <person name="Murphy C."/>
            <person name="Pearson M."/>
            <person name="Poon T.W."/>
            <person name="Priest M."/>
            <person name="Roberts A."/>
            <person name="Saif S."/>
            <person name="Shea T."/>
            <person name="Sykes S."/>
            <person name="Wortman J."/>
            <person name="Nusbaum C."/>
            <person name="Birren B."/>
        </authorList>
    </citation>
    <scope>NUCLEOTIDE SEQUENCE [LARGE SCALE GENOMIC DNA]</scope>
    <source>
        <strain evidence="2">CHvinca01</strain>
    </source>
</reference>
<feature type="compositionally biased region" description="Basic and acidic residues" evidence="1">
    <location>
        <begin position="225"/>
        <end position="263"/>
    </location>
</feature>
<name>W2L0I9_PHYNI</name>
<dbReference type="AlphaFoldDB" id="W2L0I9"/>
<evidence type="ECO:0000313" key="2">
    <source>
        <dbReference type="EMBL" id="ETL90933.1"/>
    </source>
</evidence>
<organism evidence="2">
    <name type="scientific">Phytophthora nicotianae</name>
    <name type="common">Potato buckeye rot agent</name>
    <name type="synonym">Phytophthora parasitica</name>
    <dbReference type="NCBI Taxonomy" id="4792"/>
    <lineage>
        <taxon>Eukaryota</taxon>
        <taxon>Sar</taxon>
        <taxon>Stramenopiles</taxon>
        <taxon>Oomycota</taxon>
        <taxon>Peronosporomycetes</taxon>
        <taxon>Peronosporales</taxon>
        <taxon>Peronosporaceae</taxon>
        <taxon>Phytophthora</taxon>
    </lineage>
</organism>
<dbReference type="EMBL" id="KI680220">
    <property type="protein sequence ID" value="ETL90933.1"/>
    <property type="molecule type" value="Genomic_DNA"/>
</dbReference>
<dbReference type="VEuPathDB" id="FungiDB:PPTG_12962"/>
<feature type="compositionally biased region" description="Basic and acidic residues" evidence="1">
    <location>
        <begin position="270"/>
        <end position="287"/>
    </location>
</feature>
<dbReference type="OrthoDB" id="108311at2759"/>